<accession>A0ABW4Z842</accession>
<name>A0ABW4Z842_9BACT</name>
<dbReference type="Pfam" id="PF14499">
    <property type="entry name" value="DUF4437"/>
    <property type="match status" value="1"/>
</dbReference>
<organism evidence="2 3">
    <name type="scientific">Rubritalea tangerina</name>
    <dbReference type="NCBI Taxonomy" id="430798"/>
    <lineage>
        <taxon>Bacteria</taxon>
        <taxon>Pseudomonadati</taxon>
        <taxon>Verrucomicrobiota</taxon>
        <taxon>Verrucomicrobiia</taxon>
        <taxon>Verrucomicrobiales</taxon>
        <taxon>Rubritaleaceae</taxon>
        <taxon>Rubritalea</taxon>
    </lineage>
</organism>
<protein>
    <submittedName>
        <fullName evidence="2">DUF4437 domain-containing protein</fullName>
    </submittedName>
</protein>
<keyword evidence="3" id="KW-1185">Reference proteome</keyword>
<evidence type="ECO:0000256" key="1">
    <source>
        <dbReference type="SAM" id="SignalP"/>
    </source>
</evidence>
<dbReference type="EMBL" id="JBHUJB010000020">
    <property type="protein sequence ID" value="MFD2158054.1"/>
    <property type="molecule type" value="Genomic_DNA"/>
</dbReference>
<dbReference type="CDD" id="cd06989">
    <property type="entry name" value="cupin_DRT102"/>
    <property type="match status" value="1"/>
</dbReference>
<dbReference type="RefSeq" id="WP_377088807.1">
    <property type="nucleotide sequence ID" value="NZ_JBHSJL010000014.1"/>
</dbReference>
<dbReference type="InterPro" id="IPR011051">
    <property type="entry name" value="RmlC_Cupin_sf"/>
</dbReference>
<comment type="caution">
    <text evidence="2">The sequence shown here is derived from an EMBL/GenBank/DDBJ whole genome shotgun (WGS) entry which is preliminary data.</text>
</comment>
<dbReference type="Proteomes" id="UP001597389">
    <property type="component" value="Unassembled WGS sequence"/>
</dbReference>
<feature type="chain" id="PRO_5047462894" evidence="1">
    <location>
        <begin position="20"/>
        <end position="140"/>
    </location>
</feature>
<evidence type="ECO:0000313" key="2">
    <source>
        <dbReference type="EMBL" id="MFD2158054.1"/>
    </source>
</evidence>
<sequence length="140" mass="15540">MKKHLPILTACLTTTVVIAQITTNELLTKKRDVVTAAQVSWGALNPARGDKGPRAGALWNDRTTKKPSGFLVRFSDGFSSPPHIHNVTYRGVVISGQIHNDDPEATEMWMPPGSFWTQPAGEVHVTSGKRKRRYGIHRNR</sequence>
<dbReference type="InterPro" id="IPR028013">
    <property type="entry name" value="DUF4437"/>
</dbReference>
<feature type="signal peptide" evidence="1">
    <location>
        <begin position="1"/>
        <end position="19"/>
    </location>
</feature>
<proteinExistence type="predicted"/>
<dbReference type="InterPro" id="IPR014710">
    <property type="entry name" value="RmlC-like_jellyroll"/>
</dbReference>
<gene>
    <name evidence="2" type="ORF">ACFSW8_03990</name>
</gene>
<evidence type="ECO:0000313" key="3">
    <source>
        <dbReference type="Proteomes" id="UP001597389"/>
    </source>
</evidence>
<reference evidence="3" key="1">
    <citation type="journal article" date="2019" name="Int. J. Syst. Evol. Microbiol.">
        <title>The Global Catalogue of Microorganisms (GCM) 10K type strain sequencing project: providing services to taxonomists for standard genome sequencing and annotation.</title>
        <authorList>
            <consortium name="The Broad Institute Genomics Platform"/>
            <consortium name="The Broad Institute Genome Sequencing Center for Infectious Disease"/>
            <person name="Wu L."/>
            <person name="Ma J."/>
        </authorList>
    </citation>
    <scope>NUCLEOTIDE SEQUENCE [LARGE SCALE GENOMIC DNA]</scope>
    <source>
        <strain evidence="3">CCUG 57942</strain>
    </source>
</reference>
<dbReference type="SUPFAM" id="SSF51182">
    <property type="entry name" value="RmlC-like cupins"/>
    <property type="match status" value="1"/>
</dbReference>
<dbReference type="Gene3D" id="2.60.120.10">
    <property type="entry name" value="Jelly Rolls"/>
    <property type="match status" value="1"/>
</dbReference>
<keyword evidence="1" id="KW-0732">Signal</keyword>